<feature type="non-terminal residue" evidence="1">
    <location>
        <position position="140"/>
    </location>
</feature>
<accession>A0ABV0QL95</accession>
<feature type="non-terminal residue" evidence="1">
    <location>
        <position position="1"/>
    </location>
</feature>
<gene>
    <name evidence="1" type="ORF">XENOCAPTIV_025045</name>
</gene>
<organism evidence="1 2">
    <name type="scientific">Xenoophorus captivus</name>
    <dbReference type="NCBI Taxonomy" id="1517983"/>
    <lineage>
        <taxon>Eukaryota</taxon>
        <taxon>Metazoa</taxon>
        <taxon>Chordata</taxon>
        <taxon>Craniata</taxon>
        <taxon>Vertebrata</taxon>
        <taxon>Euteleostomi</taxon>
        <taxon>Actinopterygii</taxon>
        <taxon>Neopterygii</taxon>
        <taxon>Teleostei</taxon>
        <taxon>Neoteleostei</taxon>
        <taxon>Acanthomorphata</taxon>
        <taxon>Ovalentaria</taxon>
        <taxon>Atherinomorphae</taxon>
        <taxon>Cyprinodontiformes</taxon>
        <taxon>Goodeidae</taxon>
        <taxon>Xenoophorus</taxon>
    </lineage>
</organism>
<evidence type="ECO:0000313" key="2">
    <source>
        <dbReference type="Proteomes" id="UP001434883"/>
    </source>
</evidence>
<protein>
    <submittedName>
        <fullName evidence="1">Uncharacterized protein</fullName>
    </submittedName>
</protein>
<evidence type="ECO:0000313" key="1">
    <source>
        <dbReference type="EMBL" id="MEQ2196147.1"/>
    </source>
</evidence>
<name>A0ABV0QL95_9TELE</name>
<proteinExistence type="predicted"/>
<comment type="caution">
    <text evidence="1">The sequence shown here is derived from an EMBL/GenBank/DDBJ whole genome shotgun (WGS) entry which is preliminary data.</text>
</comment>
<sequence>EFVGVDCPNKAHLQKEGTVDSSQSLFSIPIVGTNSQEQGSVAIAGTGEDTSEKRLSESAVRSSTLANISSVNDGFKTVRTSHISEWNLPTRPNIRGNQKSLIFKKHQPEKNLDPLSDFMMLRSQQVASGGATSPSSSISA</sequence>
<reference evidence="1 2" key="1">
    <citation type="submission" date="2021-06" db="EMBL/GenBank/DDBJ databases">
        <authorList>
            <person name="Palmer J.M."/>
        </authorList>
    </citation>
    <scope>NUCLEOTIDE SEQUENCE [LARGE SCALE GENOMIC DNA]</scope>
    <source>
        <strain evidence="1 2">XC_2019</strain>
        <tissue evidence="1">Muscle</tissue>
    </source>
</reference>
<dbReference type="EMBL" id="JAHRIN010014373">
    <property type="protein sequence ID" value="MEQ2196147.1"/>
    <property type="molecule type" value="Genomic_DNA"/>
</dbReference>
<dbReference type="Proteomes" id="UP001434883">
    <property type="component" value="Unassembled WGS sequence"/>
</dbReference>
<keyword evidence="2" id="KW-1185">Reference proteome</keyword>